<dbReference type="PROSITE" id="PS00330">
    <property type="entry name" value="HEMOLYSIN_CALCIUM"/>
    <property type="match status" value="2"/>
</dbReference>
<evidence type="ECO:0000256" key="1">
    <source>
        <dbReference type="ARBA" id="ARBA00004613"/>
    </source>
</evidence>
<organism evidence="3 4">
    <name type="scientific">Jannaschia pagri</name>
    <dbReference type="NCBI Taxonomy" id="2829797"/>
    <lineage>
        <taxon>Bacteria</taxon>
        <taxon>Pseudomonadati</taxon>
        <taxon>Pseudomonadota</taxon>
        <taxon>Alphaproteobacteria</taxon>
        <taxon>Rhodobacterales</taxon>
        <taxon>Roseobacteraceae</taxon>
        <taxon>Jannaschia</taxon>
    </lineage>
</organism>
<evidence type="ECO:0000256" key="2">
    <source>
        <dbReference type="ARBA" id="ARBA00022525"/>
    </source>
</evidence>
<accession>A0ABQ4NSH7</accession>
<keyword evidence="2" id="KW-0964">Secreted</keyword>
<comment type="caution">
    <text evidence="3">The sequence shown here is derived from an EMBL/GenBank/DDBJ whole genome shotgun (WGS) entry which is preliminary data.</text>
</comment>
<dbReference type="Proteomes" id="UP000786693">
    <property type="component" value="Unassembled WGS sequence"/>
</dbReference>
<name>A0ABQ4NSH7_9RHOB</name>
<sequence>MSAFDTQRTEINAGVTRGFDIATLTDGRTIVLWNTDANVRTVDGLVLDTTGAVVGDPLSFSDLWPVTDIKATDDGGFVLVSFRSNGIELGGDHPGYTPFDLDRTGSEIRLQAFDAAGQATTEVETVSAGDAVYQTPPKITQLPDGGFALVWSVAQLTPFDGQNASGGRYDGADPVVQLLDASFAPVGDLRVLPPAADDTFSDHDVTSVVTLQGGGFAYAFTAVDRSNPLTDFETRLESYIQVFDAAGEPIGDPIEARGSSPFEVVGSGSQEVQLIATSNGGFAAIWDTFFGPSFIQTFDATGQTIGARTQLLQSEFGNVAGLVEGEGGVLRVLSNQNFDIFTNNLSETQALAFDLALNPVHAAITLGTETLTDIELARLPDGTILEIVSKQGDGGGAPTLQVDTYDSPASNRVAGTVEDFVVAGTDQSDSLIFEDPRVTSIFEFSEGFLRTIDYELPGGVLLGRAGDDILSGGRNNDVLDGGLGADVMIGGRGSDLFMVDNAGDRVLESVDDAGRDTVVGSVDLDLRGLAVEEGVLVGTDDLSLTGSFRTVQLVGNAGSNVIAGGDRDELIVGGGGTDTISGGRGADTIEGDDTGVTVLYEHDDIDAGIVVDLSRSTARDGYGDTDLLLGVNGVTGTRFDDRIEGDDNRSPETFIGGAGNDTLLGKEGEDSLMGGDGVDLLDGGRGGDTLLLDNAAPTGAVVRLTETGEGKMRDGYGNEDVVISLSNVIGSIHNDDIFGHDGRNRLEDGGGSDLLRGGLGADTLVSTGMESTLNGGAGDDLYLVNGASTFIVEAGTEPGGVAQGNDTVRATVNVDLRGAEIETIILEGSANIEIRGSQTAARMVGNEGSNILAGFGGADTITGGEGVDYFAFVDTGDASEGPVRITDWSEEDILALDDQFFGLGSARISPRSVTEAQEAQAKALGQFTYDSATGEVRIDRDGRDGPEAAQLVAIIEGGGPIDRDDVLLF</sequence>
<evidence type="ECO:0008006" key="5">
    <source>
        <dbReference type="Google" id="ProtNLM"/>
    </source>
</evidence>
<proteinExistence type="predicted"/>
<dbReference type="PRINTS" id="PR00313">
    <property type="entry name" value="CABNDNGRPT"/>
</dbReference>
<dbReference type="PANTHER" id="PTHR38340:SF1">
    <property type="entry name" value="S-LAYER PROTEIN"/>
    <property type="match status" value="1"/>
</dbReference>
<dbReference type="InterPro" id="IPR018511">
    <property type="entry name" value="Hemolysin-typ_Ca-bd_CS"/>
</dbReference>
<dbReference type="Pfam" id="PF00353">
    <property type="entry name" value="HemolysinCabind"/>
    <property type="match status" value="5"/>
</dbReference>
<keyword evidence="4" id="KW-1185">Reference proteome</keyword>
<dbReference type="Gene3D" id="2.150.10.10">
    <property type="entry name" value="Serralysin-like metalloprotease, C-terminal"/>
    <property type="match status" value="3"/>
</dbReference>
<evidence type="ECO:0000313" key="4">
    <source>
        <dbReference type="Proteomes" id="UP000786693"/>
    </source>
</evidence>
<reference evidence="3 4" key="1">
    <citation type="submission" date="2021-05" db="EMBL/GenBank/DDBJ databases">
        <title>Bacteria Genome sequencing.</title>
        <authorList>
            <person name="Takabe Y."/>
            <person name="Nakajima Y."/>
            <person name="Suzuki S."/>
            <person name="Shiozaki T."/>
        </authorList>
    </citation>
    <scope>NUCLEOTIDE SEQUENCE [LARGE SCALE GENOMIC DNA]</scope>
    <source>
        <strain evidence="3 4">AI_62</strain>
    </source>
</reference>
<dbReference type="SUPFAM" id="SSF51120">
    <property type="entry name" value="beta-Roll"/>
    <property type="match status" value="5"/>
</dbReference>
<dbReference type="EMBL" id="BPFH01000011">
    <property type="protein sequence ID" value="GIT97077.1"/>
    <property type="molecule type" value="Genomic_DNA"/>
</dbReference>
<dbReference type="InterPro" id="IPR050557">
    <property type="entry name" value="RTX_toxin/Mannuronan_C5-epim"/>
</dbReference>
<dbReference type="InterPro" id="IPR011049">
    <property type="entry name" value="Serralysin-like_metalloprot_C"/>
</dbReference>
<evidence type="ECO:0000313" key="3">
    <source>
        <dbReference type="EMBL" id="GIT97077.1"/>
    </source>
</evidence>
<comment type="subcellular location">
    <subcellularLocation>
        <location evidence="1">Secreted</location>
    </subcellularLocation>
</comment>
<dbReference type="PANTHER" id="PTHR38340">
    <property type="entry name" value="S-LAYER PROTEIN"/>
    <property type="match status" value="1"/>
</dbReference>
<dbReference type="InterPro" id="IPR001343">
    <property type="entry name" value="Hemolysn_Ca-bd"/>
</dbReference>
<protein>
    <recommendedName>
        <fullName evidence="5">Ca2+-binding protein, RTX toxin-related</fullName>
    </recommendedName>
</protein>
<dbReference type="RefSeq" id="WP_220750560.1">
    <property type="nucleotide sequence ID" value="NZ_BPFH01000011.1"/>
</dbReference>
<gene>
    <name evidence="3" type="ORF">JANAI62_37000</name>
</gene>